<evidence type="ECO:0000313" key="10">
    <source>
        <dbReference type="Proteomes" id="UP001330812"/>
    </source>
</evidence>
<dbReference type="RefSeq" id="WP_326834574.1">
    <property type="nucleotide sequence ID" value="NZ_CP142149.1"/>
</dbReference>
<feature type="compositionally biased region" description="Basic and acidic residues" evidence="7">
    <location>
        <begin position="144"/>
        <end position="155"/>
    </location>
</feature>
<dbReference type="Pfam" id="PF07681">
    <property type="entry name" value="DoxX"/>
    <property type="match status" value="1"/>
</dbReference>
<dbReference type="EMBL" id="CP142149">
    <property type="protein sequence ID" value="WSE31767.1"/>
    <property type="molecule type" value="Genomic_DNA"/>
</dbReference>
<comment type="subcellular location">
    <subcellularLocation>
        <location evidence="1">Cell membrane</location>
        <topology evidence="1">Multi-pass membrane protein</topology>
    </subcellularLocation>
</comment>
<evidence type="ECO:0000256" key="2">
    <source>
        <dbReference type="ARBA" id="ARBA00006679"/>
    </source>
</evidence>
<accession>A0ABZ1IBI4</accession>
<dbReference type="InterPro" id="IPR032808">
    <property type="entry name" value="DoxX"/>
</dbReference>
<evidence type="ECO:0000256" key="3">
    <source>
        <dbReference type="ARBA" id="ARBA00022475"/>
    </source>
</evidence>
<feature type="transmembrane region" description="Helical" evidence="8">
    <location>
        <begin position="49"/>
        <end position="72"/>
    </location>
</feature>
<sequence length="155" mass="16159">MRRLDAIRDHAIGVFRIVVGFLFACHGVKTIFGLLGAHAPTPVGTWPGWWAALIQLVAGTLVCLGVGTRAAALIGSGSMAFAYFTVHAPNDVLPIQNGGEQAALFCWTLLVLAFTGPGRFSLTGALASLRAGTGNTGDSTTDPTTREDPRAPVRG</sequence>
<evidence type="ECO:0000313" key="9">
    <source>
        <dbReference type="EMBL" id="WSE31767.1"/>
    </source>
</evidence>
<dbReference type="Proteomes" id="UP001330812">
    <property type="component" value="Chromosome"/>
</dbReference>
<keyword evidence="4 8" id="KW-0812">Transmembrane</keyword>
<keyword evidence="6 8" id="KW-0472">Membrane</keyword>
<dbReference type="PANTHER" id="PTHR33452:SF4">
    <property type="entry name" value="BLL4328 PROTEIN"/>
    <property type="match status" value="1"/>
</dbReference>
<reference evidence="9 10" key="1">
    <citation type="journal article" date="2015" name="Int. J. Syst. Evol. Microbiol.">
        <title>Amycolatopsis rhabdoformis sp. nov., an actinomycete isolated from a tropical forest soil.</title>
        <authorList>
            <person name="Souza W.R."/>
            <person name="Silva R.E."/>
            <person name="Goodfellow M."/>
            <person name="Busarakam K."/>
            <person name="Figueiro F.S."/>
            <person name="Ferreira D."/>
            <person name="Rodrigues-Filho E."/>
            <person name="Moraes L.A.B."/>
            <person name="Zucchi T.D."/>
        </authorList>
    </citation>
    <scope>NUCLEOTIDE SEQUENCE [LARGE SCALE GENOMIC DNA]</scope>
    <source>
        <strain evidence="9 10">NCIMB 14900</strain>
    </source>
</reference>
<evidence type="ECO:0000256" key="6">
    <source>
        <dbReference type="ARBA" id="ARBA00023136"/>
    </source>
</evidence>
<dbReference type="PANTHER" id="PTHR33452">
    <property type="entry name" value="OXIDOREDUCTASE CATD-RELATED"/>
    <property type="match status" value="1"/>
</dbReference>
<proteinExistence type="inferred from homology"/>
<feature type="transmembrane region" description="Helical" evidence="8">
    <location>
        <begin position="12"/>
        <end position="37"/>
    </location>
</feature>
<keyword evidence="10" id="KW-1185">Reference proteome</keyword>
<gene>
    <name evidence="9" type="ORF">VSH64_06555</name>
</gene>
<dbReference type="InterPro" id="IPR051907">
    <property type="entry name" value="DoxX-like_oxidoreductase"/>
</dbReference>
<keyword evidence="3" id="KW-1003">Cell membrane</keyword>
<feature type="region of interest" description="Disordered" evidence="7">
    <location>
        <begin position="132"/>
        <end position="155"/>
    </location>
</feature>
<evidence type="ECO:0000256" key="1">
    <source>
        <dbReference type="ARBA" id="ARBA00004651"/>
    </source>
</evidence>
<comment type="similarity">
    <text evidence="2">Belongs to the DoxX family.</text>
</comment>
<organism evidence="9 10">
    <name type="scientific">Amycolatopsis rhabdoformis</name>
    <dbReference type="NCBI Taxonomy" id="1448059"/>
    <lineage>
        <taxon>Bacteria</taxon>
        <taxon>Bacillati</taxon>
        <taxon>Actinomycetota</taxon>
        <taxon>Actinomycetes</taxon>
        <taxon>Pseudonocardiales</taxon>
        <taxon>Pseudonocardiaceae</taxon>
        <taxon>Amycolatopsis</taxon>
    </lineage>
</organism>
<evidence type="ECO:0000256" key="7">
    <source>
        <dbReference type="SAM" id="MobiDB-lite"/>
    </source>
</evidence>
<evidence type="ECO:0000256" key="4">
    <source>
        <dbReference type="ARBA" id="ARBA00022692"/>
    </source>
</evidence>
<name>A0ABZ1IBI4_9PSEU</name>
<protein>
    <submittedName>
        <fullName evidence="9">DoxX family protein</fullName>
    </submittedName>
</protein>
<evidence type="ECO:0000256" key="8">
    <source>
        <dbReference type="SAM" id="Phobius"/>
    </source>
</evidence>
<evidence type="ECO:0000256" key="5">
    <source>
        <dbReference type="ARBA" id="ARBA00022989"/>
    </source>
</evidence>
<keyword evidence="5 8" id="KW-1133">Transmembrane helix</keyword>